<gene>
    <name evidence="1" type="ORF">LCGC14_1904800</name>
</gene>
<evidence type="ECO:0000313" key="1">
    <source>
        <dbReference type="EMBL" id="KKL90429.1"/>
    </source>
</evidence>
<comment type="caution">
    <text evidence="1">The sequence shown here is derived from an EMBL/GenBank/DDBJ whole genome shotgun (WGS) entry which is preliminary data.</text>
</comment>
<sequence>MNRPKYETLWKRSATGKVKSYKVEVKRTTLYCRSCHRDKRVTKFFNESGYGTDTTNKTICLICYNKHLLRDEKVRARLDAKNKTITQQVVEHYGGYKCVGSMYKGSRCVGDLAITDPRLLKLYHHAGKDRHYRVAALGLRYCNHIRNYHFWLKTHGYPSQHRQVVLCLHCHVLAPVPTRVKPLRKCRKKRSRQLRPVALSDKDKMLEMFGVTEADLKESD</sequence>
<name>A0A0F9FVF6_9ZZZZ</name>
<dbReference type="AlphaFoldDB" id="A0A0F9FVF6"/>
<reference evidence="1" key="1">
    <citation type="journal article" date="2015" name="Nature">
        <title>Complex archaea that bridge the gap between prokaryotes and eukaryotes.</title>
        <authorList>
            <person name="Spang A."/>
            <person name="Saw J.H."/>
            <person name="Jorgensen S.L."/>
            <person name="Zaremba-Niedzwiedzka K."/>
            <person name="Martijn J."/>
            <person name="Lind A.E."/>
            <person name="van Eijk R."/>
            <person name="Schleper C."/>
            <person name="Guy L."/>
            <person name="Ettema T.J."/>
        </authorList>
    </citation>
    <scope>NUCLEOTIDE SEQUENCE</scope>
</reference>
<organism evidence="1">
    <name type="scientific">marine sediment metagenome</name>
    <dbReference type="NCBI Taxonomy" id="412755"/>
    <lineage>
        <taxon>unclassified sequences</taxon>
        <taxon>metagenomes</taxon>
        <taxon>ecological metagenomes</taxon>
    </lineage>
</organism>
<proteinExistence type="predicted"/>
<protein>
    <submittedName>
        <fullName evidence="1">Uncharacterized protein</fullName>
    </submittedName>
</protein>
<dbReference type="EMBL" id="LAZR01020009">
    <property type="protein sequence ID" value="KKL90429.1"/>
    <property type="molecule type" value="Genomic_DNA"/>
</dbReference>
<accession>A0A0F9FVF6</accession>